<dbReference type="InterPro" id="IPR042269">
    <property type="entry name" value="Ser_carbopepase_S28_SKS"/>
</dbReference>
<evidence type="ECO:0000256" key="2">
    <source>
        <dbReference type="ARBA" id="ARBA00022670"/>
    </source>
</evidence>
<protein>
    <submittedName>
        <fullName evidence="7">Uncharacterized protein LOC107410545</fullName>
    </submittedName>
</protein>
<dbReference type="Proteomes" id="UP001652623">
    <property type="component" value="Chromosome 10"/>
</dbReference>
<comment type="similarity">
    <text evidence="1">Belongs to the peptidase S28 family.</text>
</comment>
<dbReference type="Gene3D" id="1.20.120.980">
    <property type="entry name" value="Serine carboxypeptidase S28, SKS domain"/>
    <property type="match status" value="1"/>
</dbReference>
<dbReference type="PANTHER" id="PTHR11010">
    <property type="entry name" value="PROTEASE S28 PRO-X CARBOXYPEPTIDASE-RELATED"/>
    <property type="match status" value="1"/>
</dbReference>
<dbReference type="InterPro" id="IPR029058">
    <property type="entry name" value="AB_hydrolase_fold"/>
</dbReference>
<sequence length="213" mass="24103">MYLYVHISSEFESEHSILKKWCSVPKIGKFLSSHVTICWLSIEINYIFHQFITMINNGLLLLFNFSCVSKTCTEMVMPIGYGANETMFQSSPFNLNDYIKTCQNLFGVTPRPHWITTEFGGHDIKSVLGNFASNIIFSNGLRDPYSAGGVLKNISSTVTAVYTDKGAHCLDLINSTPDDPDWLITQRGREIKIIEVWISEYKARLATNADKQN</sequence>
<organism evidence="6 7">
    <name type="scientific">Ziziphus jujuba</name>
    <name type="common">Chinese jujube</name>
    <name type="synonym">Ziziphus sativa</name>
    <dbReference type="NCBI Taxonomy" id="326968"/>
    <lineage>
        <taxon>Eukaryota</taxon>
        <taxon>Viridiplantae</taxon>
        <taxon>Streptophyta</taxon>
        <taxon>Embryophyta</taxon>
        <taxon>Tracheophyta</taxon>
        <taxon>Spermatophyta</taxon>
        <taxon>Magnoliopsida</taxon>
        <taxon>eudicotyledons</taxon>
        <taxon>Gunneridae</taxon>
        <taxon>Pentapetalae</taxon>
        <taxon>rosids</taxon>
        <taxon>fabids</taxon>
        <taxon>Rosales</taxon>
        <taxon>Rhamnaceae</taxon>
        <taxon>Paliureae</taxon>
        <taxon>Ziziphus</taxon>
    </lineage>
</organism>
<dbReference type="PANTHER" id="PTHR11010:SF78">
    <property type="entry name" value="LYSOSOMAL PRO-X CARBOXYPEPTIDASE"/>
    <property type="match status" value="1"/>
</dbReference>
<dbReference type="GeneID" id="107410545"/>
<evidence type="ECO:0000256" key="3">
    <source>
        <dbReference type="ARBA" id="ARBA00022729"/>
    </source>
</evidence>
<keyword evidence="2" id="KW-0645">Protease</keyword>
<accession>A0ABM3ZVA7</accession>
<keyword evidence="4" id="KW-0378">Hydrolase</keyword>
<name>A0ABM3ZVA7_ZIZJJ</name>
<keyword evidence="3" id="KW-0732">Signal</keyword>
<dbReference type="Gene3D" id="3.40.50.1820">
    <property type="entry name" value="alpha/beta hydrolase"/>
    <property type="match status" value="1"/>
</dbReference>
<evidence type="ECO:0000313" key="7">
    <source>
        <dbReference type="RefSeq" id="XP_060668419.1"/>
    </source>
</evidence>
<keyword evidence="5" id="KW-0325">Glycoprotein</keyword>
<dbReference type="InterPro" id="IPR008758">
    <property type="entry name" value="Peptidase_S28"/>
</dbReference>
<evidence type="ECO:0000313" key="6">
    <source>
        <dbReference type="Proteomes" id="UP001652623"/>
    </source>
</evidence>
<reference evidence="7" key="1">
    <citation type="submission" date="2025-08" db="UniProtKB">
        <authorList>
            <consortium name="RefSeq"/>
        </authorList>
    </citation>
    <scope>IDENTIFICATION</scope>
    <source>
        <tissue evidence="7">Seedling</tissue>
    </source>
</reference>
<proteinExistence type="inferred from homology"/>
<gene>
    <name evidence="7" type="primary">LOC107410545</name>
</gene>
<dbReference type="RefSeq" id="XP_060668419.1">
    <property type="nucleotide sequence ID" value="XM_060812436.1"/>
</dbReference>
<evidence type="ECO:0000256" key="5">
    <source>
        <dbReference type="ARBA" id="ARBA00023180"/>
    </source>
</evidence>
<evidence type="ECO:0000256" key="1">
    <source>
        <dbReference type="ARBA" id="ARBA00011079"/>
    </source>
</evidence>
<evidence type="ECO:0000256" key="4">
    <source>
        <dbReference type="ARBA" id="ARBA00022801"/>
    </source>
</evidence>
<dbReference type="Pfam" id="PF05577">
    <property type="entry name" value="Peptidase_S28"/>
    <property type="match status" value="1"/>
</dbReference>
<keyword evidence="6" id="KW-1185">Reference proteome</keyword>